<evidence type="ECO:0000313" key="3">
    <source>
        <dbReference type="Proteomes" id="UP000593565"/>
    </source>
</evidence>
<feature type="compositionally biased region" description="Low complexity" evidence="1">
    <location>
        <begin position="81"/>
        <end position="92"/>
    </location>
</feature>
<proteinExistence type="predicted"/>
<dbReference type="Proteomes" id="UP000593565">
    <property type="component" value="Unassembled WGS sequence"/>
</dbReference>
<evidence type="ECO:0000313" key="2">
    <source>
        <dbReference type="EMBL" id="KAF4090877.1"/>
    </source>
</evidence>
<dbReference type="AlphaFoldDB" id="A0A7J6B8W6"/>
<sequence>MDQAETIWAFVCKVPVPHSGGQECVLQGCVRARAGEGHIEGGVNSSLWYITFLRQRTVRLCWPPPHDTLHALHLPSDQLTHTHTQSQTEETS</sequence>
<dbReference type="EMBL" id="JAAGNN010000003">
    <property type="protein sequence ID" value="KAF4090877.1"/>
    <property type="molecule type" value="Genomic_DNA"/>
</dbReference>
<comment type="caution">
    <text evidence="2">The sequence shown here is derived from an EMBL/GenBank/DDBJ whole genome shotgun (WGS) entry which is preliminary data.</text>
</comment>
<protein>
    <submittedName>
        <fullName evidence="2">Uncharacterized protein</fullName>
    </submittedName>
</protein>
<feature type="region of interest" description="Disordered" evidence="1">
    <location>
        <begin position="72"/>
        <end position="92"/>
    </location>
</feature>
<name>A0A7J6B8W6_AMEME</name>
<organism evidence="2 3">
    <name type="scientific">Ameiurus melas</name>
    <name type="common">Black bullhead</name>
    <name type="synonym">Silurus melas</name>
    <dbReference type="NCBI Taxonomy" id="219545"/>
    <lineage>
        <taxon>Eukaryota</taxon>
        <taxon>Metazoa</taxon>
        <taxon>Chordata</taxon>
        <taxon>Craniata</taxon>
        <taxon>Vertebrata</taxon>
        <taxon>Euteleostomi</taxon>
        <taxon>Actinopterygii</taxon>
        <taxon>Neopterygii</taxon>
        <taxon>Teleostei</taxon>
        <taxon>Ostariophysi</taxon>
        <taxon>Siluriformes</taxon>
        <taxon>Ictaluridae</taxon>
        <taxon>Ameiurus</taxon>
    </lineage>
</organism>
<keyword evidence="3" id="KW-1185">Reference proteome</keyword>
<accession>A0A7J6B8W6</accession>
<evidence type="ECO:0000256" key="1">
    <source>
        <dbReference type="SAM" id="MobiDB-lite"/>
    </source>
</evidence>
<reference evidence="2 3" key="1">
    <citation type="submission" date="2020-02" db="EMBL/GenBank/DDBJ databases">
        <title>A chromosome-scale genome assembly of the black bullhead catfish (Ameiurus melas).</title>
        <authorList>
            <person name="Wen M."/>
            <person name="Zham M."/>
            <person name="Cabau C."/>
            <person name="Klopp C."/>
            <person name="Donnadieu C."/>
            <person name="Roques C."/>
            <person name="Bouchez O."/>
            <person name="Lampietro C."/>
            <person name="Jouanno E."/>
            <person name="Herpin A."/>
            <person name="Louis A."/>
            <person name="Berthelot C."/>
            <person name="Parey E."/>
            <person name="Roest-Crollius H."/>
            <person name="Braasch I."/>
            <person name="Postlethwait J."/>
            <person name="Robinson-Rechavi M."/>
            <person name="Echchiki A."/>
            <person name="Begum T."/>
            <person name="Montfort J."/>
            <person name="Schartl M."/>
            <person name="Bobe J."/>
            <person name="Guiguen Y."/>
        </authorList>
    </citation>
    <scope>NUCLEOTIDE SEQUENCE [LARGE SCALE GENOMIC DNA]</scope>
    <source>
        <strain evidence="2">M_S1</strain>
        <tissue evidence="2">Blood</tissue>
    </source>
</reference>
<gene>
    <name evidence="2" type="ORF">AMELA_G00030640</name>
</gene>